<gene>
    <name evidence="2" type="ORF">PIB30_062492</name>
</gene>
<dbReference type="PANTHER" id="PTHR46033:SF8">
    <property type="entry name" value="PROTEIN MAINTENANCE OF MERISTEMS-LIKE"/>
    <property type="match status" value="1"/>
</dbReference>
<reference evidence="2 3" key="1">
    <citation type="journal article" date="2023" name="Plants (Basel)">
        <title>Bridging the Gap: Combining Genomics and Transcriptomics Approaches to Understand Stylosanthes scabra, an Orphan Legume from the Brazilian Caatinga.</title>
        <authorList>
            <person name="Ferreira-Neto J.R.C."/>
            <person name="da Silva M.D."/>
            <person name="Binneck E."/>
            <person name="de Melo N.F."/>
            <person name="da Silva R.H."/>
            <person name="de Melo A.L.T.M."/>
            <person name="Pandolfi V."/>
            <person name="Bustamante F.O."/>
            <person name="Brasileiro-Vidal A.C."/>
            <person name="Benko-Iseppon A.M."/>
        </authorList>
    </citation>
    <scope>NUCLEOTIDE SEQUENCE [LARGE SCALE GENOMIC DNA]</scope>
    <source>
        <tissue evidence="2">Leaves</tissue>
    </source>
</reference>
<evidence type="ECO:0000259" key="1">
    <source>
        <dbReference type="Pfam" id="PF10536"/>
    </source>
</evidence>
<evidence type="ECO:0000313" key="2">
    <source>
        <dbReference type="EMBL" id="MED6137165.1"/>
    </source>
</evidence>
<dbReference type="Pfam" id="PF10536">
    <property type="entry name" value="PMD"/>
    <property type="match status" value="1"/>
</dbReference>
<protein>
    <recommendedName>
        <fullName evidence="1">Aminotransferase-like plant mobile domain-containing protein</fullName>
    </recommendedName>
</protein>
<evidence type="ECO:0000313" key="3">
    <source>
        <dbReference type="Proteomes" id="UP001341840"/>
    </source>
</evidence>
<organism evidence="2 3">
    <name type="scientific">Stylosanthes scabra</name>
    <dbReference type="NCBI Taxonomy" id="79078"/>
    <lineage>
        <taxon>Eukaryota</taxon>
        <taxon>Viridiplantae</taxon>
        <taxon>Streptophyta</taxon>
        <taxon>Embryophyta</taxon>
        <taxon>Tracheophyta</taxon>
        <taxon>Spermatophyta</taxon>
        <taxon>Magnoliopsida</taxon>
        <taxon>eudicotyledons</taxon>
        <taxon>Gunneridae</taxon>
        <taxon>Pentapetalae</taxon>
        <taxon>rosids</taxon>
        <taxon>fabids</taxon>
        <taxon>Fabales</taxon>
        <taxon>Fabaceae</taxon>
        <taxon>Papilionoideae</taxon>
        <taxon>50 kb inversion clade</taxon>
        <taxon>dalbergioids sensu lato</taxon>
        <taxon>Dalbergieae</taxon>
        <taxon>Pterocarpus clade</taxon>
        <taxon>Stylosanthes</taxon>
    </lineage>
</organism>
<dbReference type="InterPro" id="IPR019557">
    <property type="entry name" value="AminoTfrase-like_pln_mobile"/>
</dbReference>
<accession>A0ABU6SMB7</accession>
<keyword evidence="3" id="KW-1185">Reference proteome</keyword>
<dbReference type="Proteomes" id="UP001341840">
    <property type="component" value="Unassembled WGS sequence"/>
</dbReference>
<dbReference type="EMBL" id="JASCZI010060996">
    <property type="protein sequence ID" value="MED6137165.1"/>
    <property type="molecule type" value="Genomic_DNA"/>
</dbReference>
<sequence>MVFVRWLPLLEDFEQCKKLSWGSVVLCYTYHCLCQASDRATTDIAGCLPLMMSRIYQRFPRWCPDARSAIVFLLASRLNGLRQQSRDTYETRMVATRLALDRLGVHEIACTPYDNPAWDALRPTWMLTDEEQRTWRAVVPIVCFMYVRMHHVNG</sequence>
<feature type="domain" description="Aminotransferase-like plant mobile" evidence="1">
    <location>
        <begin position="4"/>
        <end position="153"/>
    </location>
</feature>
<dbReference type="PANTHER" id="PTHR46033">
    <property type="entry name" value="PROTEIN MAIN-LIKE 2"/>
    <property type="match status" value="1"/>
</dbReference>
<name>A0ABU6SMB7_9FABA</name>
<comment type="caution">
    <text evidence="2">The sequence shown here is derived from an EMBL/GenBank/DDBJ whole genome shotgun (WGS) entry which is preliminary data.</text>
</comment>
<dbReference type="InterPro" id="IPR044824">
    <property type="entry name" value="MAIN-like"/>
</dbReference>
<proteinExistence type="predicted"/>